<organism evidence="1">
    <name type="scientific">Thermosphaera aggregans</name>
    <dbReference type="NCBI Taxonomy" id="54254"/>
    <lineage>
        <taxon>Archaea</taxon>
        <taxon>Thermoproteota</taxon>
        <taxon>Thermoprotei</taxon>
        <taxon>Desulfurococcales</taxon>
        <taxon>Desulfurococcaceae</taxon>
        <taxon>Thermosphaera</taxon>
    </lineage>
</organism>
<name>A0A7C2BKI6_9CREN</name>
<sequence length="260" mass="29689">MNIICIEGVPLYDAVNISHGIVMSGVKPVINDCDSYENLVYKVKNTWVIRIKEKEFRVGDEGDIVVNKPFNNLFYTGSSKGELIGFLTREVIDERVFIGLLAGFLSKGLSINDAIQTVSEFYEYDLTDPSIIISRKTAIFKCVDRLLDAVNRFLTHTSFQEAVKGRAIFSCITGKGLSYEVELYISQHYRDVVRLDKVQRKSLNDSLMEDALALVCFEYLLVNGLKEFEFDGRKWFCFTGRDPVRIMVEIEKNLSDVKLF</sequence>
<dbReference type="EMBL" id="DSJT01000005">
    <property type="protein sequence ID" value="HEF87008.1"/>
    <property type="molecule type" value="Genomic_DNA"/>
</dbReference>
<reference evidence="1" key="1">
    <citation type="journal article" date="2020" name="mSystems">
        <title>Genome- and Community-Level Interaction Insights into Carbon Utilization and Element Cycling Functions of Hydrothermarchaeota in Hydrothermal Sediment.</title>
        <authorList>
            <person name="Zhou Z."/>
            <person name="Liu Y."/>
            <person name="Xu W."/>
            <person name="Pan J."/>
            <person name="Luo Z.H."/>
            <person name="Li M."/>
        </authorList>
    </citation>
    <scope>NUCLEOTIDE SEQUENCE [LARGE SCALE GENOMIC DNA]</scope>
    <source>
        <strain evidence="1">SpSt-23</strain>
    </source>
</reference>
<gene>
    <name evidence="1" type="ORF">ENP55_01615</name>
</gene>
<protein>
    <submittedName>
        <fullName evidence="1">Uncharacterized protein</fullName>
    </submittedName>
</protein>
<proteinExistence type="predicted"/>
<comment type="caution">
    <text evidence="1">The sequence shown here is derived from an EMBL/GenBank/DDBJ whole genome shotgun (WGS) entry which is preliminary data.</text>
</comment>
<accession>A0A7C2BKI6</accession>
<evidence type="ECO:0000313" key="1">
    <source>
        <dbReference type="EMBL" id="HEF87008.1"/>
    </source>
</evidence>
<dbReference type="AlphaFoldDB" id="A0A7C2BKI6"/>